<protein>
    <submittedName>
        <fullName evidence="8">ABC transporter ATP-binding protein</fullName>
    </submittedName>
</protein>
<dbReference type="Proteomes" id="UP001164020">
    <property type="component" value="Chromosome"/>
</dbReference>
<feature type="domain" description="ABC transporter" evidence="7">
    <location>
        <begin position="31"/>
        <end position="282"/>
    </location>
</feature>
<reference evidence="8" key="1">
    <citation type="submission" date="2022-12" db="EMBL/GenBank/DDBJ databases">
        <title>Jiella pelagia sp. nov., isolated from phosphonate enriched culture of Northwest Pacific surface seawater.</title>
        <authorList>
            <person name="Shin D.Y."/>
            <person name="Hwang C.Y."/>
        </authorList>
    </citation>
    <scope>NUCLEOTIDE SEQUENCE</scope>
    <source>
        <strain evidence="8">HL-NP1</strain>
    </source>
</reference>
<dbReference type="InterPro" id="IPR003593">
    <property type="entry name" value="AAA+_ATPase"/>
</dbReference>
<dbReference type="InterPro" id="IPR050319">
    <property type="entry name" value="ABC_transp_ATP-bind"/>
</dbReference>
<keyword evidence="5 8" id="KW-0067">ATP-binding</keyword>
<dbReference type="InterPro" id="IPR003439">
    <property type="entry name" value="ABC_transporter-like_ATP-bd"/>
</dbReference>
<keyword evidence="4" id="KW-0547">Nucleotide-binding</keyword>
<evidence type="ECO:0000256" key="4">
    <source>
        <dbReference type="ARBA" id="ARBA00022741"/>
    </source>
</evidence>
<evidence type="ECO:0000259" key="7">
    <source>
        <dbReference type="PROSITE" id="PS50893"/>
    </source>
</evidence>
<dbReference type="Pfam" id="PF00005">
    <property type="entry name" value="ABC_tran"/>
    <property type="match status" value="1"/>
</dbReference>
<evidence type="ECO:0000313" key="8">
    <source>
        <dbReference type="EMBL" id="WAP68911.1"/>
    </source>
</evidence>
<dbReference type="PANTHER" id="PTHR43776:SF7">
    <property type="entry name" value="D,D-DIPEPTIDE TRANSPORT ATP-BINDING PROTEIN DDPF-RELATED"/>
    <property type="match status" value="1"/>
</dbReference>
<dbReference type="PROSITE" id="PS50893">
    <property type="entry name" value="ABC_TRANSPORTER_2"/>
    <property type="match status" value="1"/>
</dbReference>
<evidence type="ECO:0000256" key="2">
    <source>
        <dbReference type="ARBA" id="ARBA00005417"/>
    </source>
</evidence>
<feature type="region of interest" description="Disordered" evidence="6">
    <location>
        <begin position="1"/>
        <end position="21"/>
    </location>
</feature>
<dbReference type="PANTHER" id="PTHR43776">
    <property type="entry name" value="TRANSPORT ATP-BINDING PROTEIN"/>
    <property type="match status" value="1"/>
</dbReference>
<evidence type="ECO:0000256" key="3">
    <source>
        <dbReference type="ARBA" id="ARBA00022448"/>
    </source>
</evidence>
<dbReference type="GO" id="GO:0005524">
    <property type="term" value="F:ATP binding"/>
    <property type="evidence" value="ECO:0007669"/>
    <property type="project" value="UniProtKB-KW"/>
</dbReference>
<dbReference type="InterPro" id="IPR013563">
    <property type="entry name" value="Oligopep_ABC_C"/>
</dbReference>
<dbReference type="InterPro" id="IPR027417">
    <property type="entry name" value="P-loop_NTPase"/>
</dbReference>
<organism evidence="8 9">
    <name type="scientific">Jiella pelagia</name>
    <dbReference type="NCBI Taxonomy" id="2986949"/>
    <lineage>
        <taxon>Bacteria</taxon>
        <taxon>Pseudomonadati</taxon>
        <taxon>Pseudomonadota</taxon>
        <taxon>Alphaproteobacteria</taxon>
        <taxon>Hyphomicrobiales</taxon>
        <taxon>Aurantimonadaceae</taxon>
        <taxon>Jiella</taxon>
    </lineage>
</organism>
<feature type="region of interest" description="Disordered" evidence="6">
    <location>
        <begin position="350"/>
        <end position="375"/>
    </location>
</feature>
<evidence type="ECO:0000256" key="5">
    <source>
        <dbReference type="ARBA" id="ARBA00022840"/>
    </source>
</evidence>
<sequence length="375" mass="39983">MSETSLAGQVPAAATHGAETGAMAPHDLPLFELLDVEKRFTITRPTGFLKREKRSLAALDGVRLTVRRGASIALVGESGSGKSTLLRVLLGLAEPSDGKALYCGQPVNEMRARDRDFARSVAMIYQDARASLDPRMTVKALIAEPLMHFGLCGRDEVDDRVRALLARVGLPGDIAARYPAALSGGQVRRVAIARALASEPTVLIADEAVSGLDVSTQAQLLNLLRRLKREMGLTLLFITHDLGVASYLCEEIAIMYLGRIVETGPTGAVLSAPAHPYSLALRRAAPEFFAPITDPLEGEIPSPLDLPKGCRFATRCAFVEEDCRADEPVLAPIARGRSVACRHPLHEAERSAFSSGVPSPAPPDRPATGGAELSA</sequence>
<evidence type="ECO:0000313" key="9">
    <source>
        <dbReference type="Proteomes" id="UP001164020"/>
    </source>
</evidence>
<dbReference type="SMART" id="SM00382">
    <property type="entry name" value="AAA"/>
    <property type="match status" value="1"/>
</dbReference>
<dbReference type="Gene3D" id="3.40.50.300">
    <property type="entry name" value="P-loop containing nucleotide triphosphate hydrolases"/>
    <property type="match status" value="1"/>
</dbReference>
<keyword evidence="3" id="KW-0813">Transport</keyword>
<dbReference type="Pfam" id="PF08352">
    <property type="entry name" value="oligo_HPY"/>
    <property type="match status" value="1"/>
</dbReference>
<gene>
    <name evidence="8" type="ORF">OH818_27520</name>
</gene>
<keyword evidence="9" id="KW-1185">Reference proteome</keyword>
<dbReference type="EMBL" id="CP114029">
    <property type="protein sequence ID" value="WAP68911.1"/>
    <property type="molecule type" value="Genomic_DNA"/>
</dbReference>
<dbReference type="RefSeq" id="WP_268881346.1">
    <property type="nucleotide sequence ID" value="NZ_CP114029.1"/>
</dbReference>
<evidence type="ECO:0000256" key="6">
    <source>
        <dbReference type="SAM" id="MobiDB-lite"/>
    </source>
</evidence>
<comment type="subcellular location">
    <subcellularLocation>
        <location evidence="1">Cell inner membrane</location>
        <topology evidence="1">Peripheral membrane protein</topology>
    </subcellularLocation>
</comment>
<accession>A0ABY7BYH5</accession>
<evidence type="ECO:0000256" key="1">
    <source>
        <dbReference type="ARBA" id="ARBA00004417"/>
    </source>
</evidence>
<dbReference type="NCBIfam" id="TIGR01727">
    <property type="entry name" value="oligo_HPY"/>
    <property type="match status" value="1"/>
</dbReference>
<comment type="similarity">
    <text evidence="2">Belongs to the ABC transporter superfamily.</text>
</comment>
<dbReference type="CDD" id="cd03257">
    <property type="entry name" value="ABC_NikE_OppD_transporters"/>
    <property type="match status" value="1"/>
</dbReference>
<dbReference type="SUPFAM" id="SSF52540">
    <property type="entry name" value="P-loop containing nucleoside triphosphate hydrolases"/>
    <property type="match status" value="1"/>
</dbReference>
<proteinExistence type="inferred from homology"/>
<name>A0ABY7BYH5_9HYPH</name>